<protein>
    <submittedName>
        <fullName evidence="2">Uncharacterized protein</fullName>
    </submittedName>
</protein>
<feature type="compositionally biased region" description="Low complexity" evidence="1">
    <location>
        <begin position="306"/>
        <end position="317"/>
    </location>
</feature>
<dbReference type="EMBL" id="LCTV02000012">
    <property type="protein sequence ID" value="PRQ71319.1"/>
    <property type="molecule type" value="Genomic_DNA"/>
</dbReference>
<organism evidence="2 3">
    <name type="scientific">Rhodotorula toruloides</name>
    <name type="common">Yeast</name>
    <name type="synonym">Rhodosporidium toruloides</name>
    <dbReference type="NCBI Taxonomy" id="5286"/>
    <lineage>
        <taxon>Eukaryota</taxon>
        <taxon>Fungi</taxon>
        <taxon>Dikarya</taxon>
        <taxon>Basidiomycota</taxon>
        <taxon>Pucciniomycotina</taxon>
        <taxon>Microbotryomycetes</taxon>
        <taxon>Sporidiobolales</taxon>
        <taxon>Sporidiobolaceae</taxon>
        <taxon>Rhodotorula</taxon>
    </lineage>
</organism>
<feature type="compositionally biased region" description="Low complexity" evidence="1">
    <location>
        <begin position="240"/>
        <end position="256"/>
    </location>
</feature>
<feature type="compositionally biased region" description="Low complexity" evidence="1">
    <location>
        <begin position="268"/>
        <end position="282"/>
    </location>
</feature>
<feature type="compositionally biased region" description="Low complexity" evidence="1">
    <location>
        <begin position="1"/>
        <end position="16"/>
    </location>
</feature>
<evidence type="ECO:0000313" key="3">
    <source>
        <dbReference type="Proteomes" id="UP000239560"/>
    </source>
</evidence>
<gene>
    <name evidence="2" type="ORF">AAT19DRAFT_10177</name>
</gene>
<feature type="region of interest" description="Disordered" evidence="1">
    <location>
        <begin position="83"/>
        <end position="317"/>
    </location>
</feature>
<feature type="compositionally biased region" description="Polar residues" evidence="1">
    <location>
        <begin position="99"/>
        <end position="118"/>
    </location>
</feature>
<accession>A0A2S9ZZZ4</accession>
<reference evidence="2 3" key="1">
    <citation type="journal article" date="2018" name="Elife">
        <title>Functional genomics of lipid metabolism in the oleaginous yeast Rhodosporidium toruloides.</title>
        <authorList>
            <person name="Coradetti S.T."/>
            <person name="Pinel D."/>
            <person name="Geiselman G."/>
            <person name="Ito M."/>
            <person name="Mondo S."/>
            <person name="Reilly M.C."/>
            <person name="Cheng Y.F."/>
            <person name="Bauer S."/>
            <person name="Grigoriev I."/>
            <person name="Gladden J.M."/>
            <person name="Simmons B.A."/>
            <person name="Brem R."/>
            <person name="Arkin A.P."/>
            <person name="Skerker J.M."/>
        </authorList>
    </citation>
    <scope>NUCLEOTIDE SEQUENCE [LARGE SCALE GENOMIC DNA]</scope>
    <source>
        <strain evidence="2 3">NBRC 0880</strain>
    </source>
</reference>
<feature type="compositionally biased region" description="Pro residues" evidence="1">
    <location>
        <begin position="283"/>
        <end position="305"/>
    </location>
</feature>
<name>A0A2S9ZZZ4_RHOTO</name>
<evidence type="ECO:0000313" key="2">
    <source>
        <dbReference type="EMBL" id="PRQ71319.1"/>
    </source>
</evidence>
<dbReference type="Proteomes" id="UP000239560">
    <property type="component" value="Unassembled WGS sequence"/>
</dbReference>
<dbReference type="AlphaFoldDB" id="A0A2S9ZZZ4"/>
<feature type="compositionally biased region" description="Pro residues" evidence="1">
    <location>
        <begin position="167"/>
        <end position="203"/>
    </location>
</feature>
<comment type="caution">
    <text evidence="2">The sequence shown here is derived from an EMBL/GenBank/DDBJ whole genome shotgun (WGS) entry which is preliminary data.</text>
</comment>
<feature type="non-terminal residue" evidence="2">
    <location>
        <position position="1"/>
    </location>
</feature>
<feature type="region of interest" description="Disordered" evidence="1">
    <location>
        <begin position="1"/>
        <end position="53"/>
    </location>
</feature>
<proteinExistence type="predicted"/>
<sequence length="317" mass="34313">SRSCSLPLPSSCTTTRACASHACDPSSRPGQSRPRAPTYRFSRRLTAGPSTRQRWNRRWATDARLGTLTTLRGRPTQRLEHLDDARLASKPPKSHAFPRSQTLRPPYTSHTTSVSTGDNRLDGGTRTALTRRSNRPGSLVAVRRPRRPLGASDPKRRDPATTGTTRPPSPLVTAPRPPRPPPSPSPLESPASPPSPPSSPRSPAPEQVSKTQSGYTLERRASTCLNSSFPGCRLSFRTARPSLTSTTSPHLSRPLPRATRLSQHPTRLHSSLPSQHLSQTSPPSFPPADFLPPPPLSHPAQPAPPSTQSSPLSRSPP</sequence>
<evidence type="ECO:0000256" key="1">
    <source>
        <dbReference type="SAM" id="MobiDB-lite"/>
    </source>
</evidence>